<keyword evidence="2" id="KW-0732">Signal</keyword>
<feature type="signal peptide" evidence="2">
    <location>
        <begin position="1"/>
        <end position="22"/>
    </location>
</feature>
<name>A0A0S1MKI6_PHAPC</name>
<protein>
    <submittedName>
        <fullName evidence="3">Uncharacterized protein</fullName>
    </submittedName>
</protein>
<accession>A0A0S1MKI6</accession>
<organism evidence="3">
    <name type="scientific">Phakopsora pachyrhizi</name>
    <name type="common">Asian soybean rust disease fungus</name>
    <dbReference type="NCBI Taxonomy" id="170000"/>
    <lineage>
        <taxon>Eukaryota</taxon>
        <taxon>Fungi</taxon>
        <taxon>Dikarya</taxon>
        <taxon>Basidiomycota</taxon>
        <taxon>Pucciniomycotina</taxon>
        <taxon>Pucciniomycetes</taxon>
        <taxon>Pucciniales</taxon>
        <taxon>Phakopsoraceae</taxon>
        <taxon>Phakopsora</taxon>
    </lineage>
</organism>
<evidence type="ECO:0000256" key="2">
    <source>
        <dbReference type="SAM" id="SignalP"/>
    </source>
</evidence>
<sequence>MISLKFLSLLFFLVSTSQLTSARPNIAAGESQNIYRRDDTTHELISRRGLPLDLPLLGGNNGIGQITNGLPLNMASLGDSGASNLPLDIPFLGGMGDEESKSSSGAPLDLPILGNNNENGNNGGVGQLTSGLPLNMASFGNNGASSLPFDMPLLGGMGSSERKSSSGLPLDIPLLGNNNGNSGLGTGILKRRSLPFDLPLLGGNNGGVGQLTNGLPLNMASLGNNGASSLPFDMPFLGGMGGGERKSSSGLPLGIPILGGNSGGIASGILKRRSLPLDLTLLGDHDDESQSSGDLPDNLLSLGNHGGASKTGASGLPLNLPLLEGTDNSLDKTTGSDLPTDSILSGVSGSSRKQGGGLPISIPSLGNLL</sequence>
<dbReference type="EMBL" id="KT247279">
    <property type="protein sequence ID" value="ALL41368.1"/>
    <property type="molecule type" value="mRNA"/>
</dbReference>
<proteinExistence type="evidence at transcript level"/>
<reference evidence="3" key="1">
    <citation type="submission" date="2015-07" db="EMBL/GenBank/DDBJ databases">
        <title>Elucidating the P. pachyrhizi secretome and potential effectors.</title>
        <authorList>
            <person name="de Carvalho M.C.C.G."/>
            <person name="Nascimento L.C."/>
            <person name="Darben L.M."/>
            <person name="Polizel-Podanosqui A.M."/>
            <person name="Lopes-Caitar V.S."/>
            <person name="Rocha C.S."/>
            <person name="Qi M."/>
            <person name="Carazolle M."/>
            <person name="Kuwahara M.K."/>
            <person name="Pereira G.A.G."/>
            <person name="Abdelnoor R.V."/>
            <person name="Whitham S.A."/>
            <person name="Marcelino-Guimaraes F.C."/>
        </authorList>
    </citation>
    <scope>NUCLEOTIDE SEQUENCE</scope>
</reference>
<evidence type="ECO:0000256" key="1">
    <source>
        <dbReference type="SAM" id="MobiDB-lite"/>
    </source>
</evidence>
<evidence type="ECO:0000313" key="3">
    <source>
        <dbReference type="EMBL" id="ALL41368.1"/>
    </source>
</evidence>
<feature type="chain" id="PRO_5006589301" evidence="2">
    <location>
        <begin position="23"/>
        <end position="369"/>
    </location>
</feature>
<feature type="region of interest" description="Disordered" evidence="1">
    <location>
        <begin position="327"/>
        <end position="358"/>
    </location>
</feature>
<dbReference type="AlphaFoldDB" id="A0A0S1MKI6"/>
<feature type="compositionally biased region" description="Polar residues" evidence="1">
    <location>
        <begin position="327"/>
        <end position="353"/>
    </location>
</feature>